<evidence type="ECO:0000256" key="2">
    <source>
        <dbReference type="ARBA" id="ARBA00036080"/>
    </source>
</evidence>
<accession>A0A1I4D3Q7</accession>
<protein>
    <recommendedName>
        <fullName evidence="4">UDP-N-acetylglucosamine 2-epimerase (non-hydrolyzing)</fullName>
        <ecNumber evidence="4">5.1.3.14</ecNumber>
    </recommendedName>
</protein>
<dbReference type="EMBL" id="FOSK01000010">
    <property type="protein sequence ID" value="SFK86816.1"/>
    <property type="molecule type" value="Genomic_DNA"/>
</dbReference>
<feature type="domain" description="UDP-N-acetylglucosamine 2-epimerase" evidence="6">
    <location>
        <begin position="34"/>
        <end position="373"/>
    </location>
</feature>
<evidence type="ECO:0000256" key="4">
    <source>
        <dbReference type="ARBA" id="ARBA00038858"/>
    </source>
</evidence>
<dbReference type="CDD" id="cd03786">
    <property type="entry name" value="GTB_UDP-GlcNAc_2-Epimerase"/>
    <property type="match status" value="1"/>
</dbReference>
<dbReference type="Gene3D" id="3.40.50.2000">
    <property type="entry name" value="Glycogen Phosphorylase B"/>
    <property type="match status" value="2"/>
</dbReference>
<comment type="similarity">
    <text evidence="3 5">Belongs to the UDP-N-acetylglucosamine 2-epimerase family.</text>
</comment>
<organism evidence="7 8">
    <name type="scientific">Pseudovibrio ascidiaceicola</name>
    <dbReference type="NCBI Taxonomy" id="285279"/>
    <lineage>
        <taxon>Bacteria</taxon>
        <taxon>Pseudomonadati</taxon>
        <taxon>Pseudomonadota</taxon>
        <taxon>Alphaproteobacteria</taxon>
        <taxon>Hyphomicrobiales</taxon>
        <taxon>Stappiaceae</taxon>
        <taxon>Pseudovibrio</taxon>
    </lineage>
</organism>
<dbReference type="PANTHER" id="PTHR43174">
    <property type="entry name" value="UDP-N-ACETYLGLUCOSAMINE 2-EPIMERASE"/>
    <property type="match status" value="1"/>
</dbReference>
<dbReference type="InterPro" id="IPR029767">
    <property type="entry name" value="WecB-like"/>
</dbReference>
<dbReference type="Proteomes" id="UP000199598">
    <property type="component" value="Unassembled WGS sequence"/>
</dbReference>
<dbReference type="SUPFAM" id="SSF53756">
    <property type="entry name" value="UDP-Glycosyltransferase/glycogen phosphorylase"/>
    <property type="match status" value="1"/>
</dbReference>
<dbReference type="InterPro" id="IPR003331">
    <property type="entry name" value="UDP_GlcNAc_Epimerase_2_dom"/>
</dbReference>
<evidence type="ECO:0000256" key="3">
    <source>
        <dbReference type="ARBA" id="ARBA00038209"/>
    </source>
</evidence>
<gene>
    <name evidence="7" type="ORF">SAMN04488518_110154</name>
</gene>
<name>A0A1I4D3Q7_9HYPH</name>
<dbReference type="RefSeq" id="WP_093521788.1">
    <property type="nucleotide sequence ID" value="NZ_FOSK01000010.1"/>
</dbReference>
<proteinExistence type="inferred from homology"/>
<evidence type="ECO:0000256" key="5">
    <source>
        <dbReference type="RuleBase" id="RU003513"/>
    </source>
</evidence>
<comment type="caution">
    <text evidence="7">The sequence shown here is derived from an EMBL/GenBank/DDBJ whole genome shotgun (WGS) entry which is preliminary data.</text>
</comment>
<reference evidence="7 8" key="1">
    <citation type="submission" date="2016-10" db="EMBL/GenBank/DDBJ databases">
        <authorList>
            <person name="Varghese N."/>
            <person name="Submissions S."/>
        </authorList>
    </citation>
    <scope>NUCLEOTIDE SEQUENCE [LARGE SCALE GENOMIC DNA]</scope>
    <source>
        <strain evidence="7 8">DSM 16392</strain>
    </source>
</reference>
<sequence>MKEPEIIGAGPDKVLCIIGTRPEAIKMAPVISAIANCPGLHAHVLMTGQHREIASNALESFDIHQINWLDISSTSHKLADQAGELLKGINAYMAVHHPKYTLVHGDTTTGFAGALASFYSAVPVGHVEAGLRSGELSDPFPEEANRRLADQLCHKLFAPTSIARDNLLREGLSDEKILTTGNTVVDAVRHLSRKIKPARELDELRNVLGPQKRLALVTTHRRENWGDPMRHICQAIKHITKAHEDLQVVLPVHPNPVVKDMVESVLKNVPRVHLVTPLSYEALIALERDADLILTDSGGIQEEAPEFGTPLLILRKTTERPEALESGLAKLVGTCEQTITDEAAHILKGKHTKIDRKNPFGDGHASQRIATAVETHINSTH</sequence>
<dbReference type="Pfam" id="PF02350">
    <property type="entry name" value="Epimerase_2"/>
    <property type="match status" value="1"/>
</dbReference>
<keyword evidence="8" id="KW-1185">Reference proteome</keyword>
<evidence type="ECO:0000259" key="6">
    <source>
        <dbReference type="Pfam" id="PF02350"/>
    </source>
</evidence>
<keyword evidence="1 5" id="KW-0413">Isomerase</keyword>
<dbReference type="PANTHER" id="PTHR43174:SF2">
    <property type="entry name" value="UDP-N-ACETYLGLUCOSAMINE 2-EPIMERASE"/>
    <property type="match status" value="1"/>
</dbReference>
<evidence type="ECO:0000313" key="8">
    <source>
        <dbReference type="Proteomes" id="UP000199598"/>
    </source>
</evidence>
<dbReference type="EC" id="5.1.3.14" evidence="4"/>
<dbReference type="NCBIfam" id="TIGR00236">
    <property type="entry name" value="wecB"/>
    <property type="match status" value="1"/>
</dbReference>
<evidence type="ECO:0000313" key="7">
    <source>
        <dbReference type="EMBL" id="SFK86816.1"/>
    </source>
</evidence>
<evidence type="ECO:0000256" key="1">
    <source>
        <dbReference type="ARBA" id="ARBA00023235"/>
    </source>
</evidence>
<comment type="catalytic activity">
    <reaction evidence="2">
        <text>UDP-N-acetyl-alpha-D-glucosamine = UDP-N-acetyl-alpha-D-mannosamine</text>
        <dbReference type="Rhea" id="RHEA:17213"/>
        <dbReference type="ChEBI" id="CHEBI:57705"/>
        <dbReference type="ChEBI" id="CHEBI:68623"/>
        <dbReference type="EC" id="5.1.3.14"/>
    </reaction>
</comment>